<dbReference type="AlphaFoldDB" id="A0A835Y5Q3"/>
<comment type="caution">
    <text evidence="2">The sequence shown here is derived from an EMBL/GenBank/DDBJ whole genome shotgun (WGS) entry which is preliminary data.</text>
</comment>
<dbReference type="EMBL" id="JAEHOE010000029">
    <property type="protein sequence ID" value="KAG2494646.1"/>
    <property type="molecule type" value="Genomic_DNA"/>
</dbReference>
<proteinExistence type="predicted"/>
<dbReference type="Gene3D" id="2.60.120.10">
    <property type="entry name" value="Jelly Rolls"/>
    <property type="match status" value="1"/>
</dbReference>
<accession>A0A835Y5Q3</accession>
<evidence type="ECO:0000313" key="2">
    <source>
        <dbReference type="EMBL" id="KAG2494646.1"/>
    </source>
</evidence>
<organism evidence="2 3">
    <name type="scientific">Edaphochlamys debaryana</name>
    <dbReference type="NCBI Taxonomy" id="47281"/>
    <lineage>
        <taxon>Eukaryota</taxon>
        <taxon>Viridiplantae</taxon>
        <taxon>Chlorophyta</taxon>
        <taxon>core chlorophytes</taxon>
        <taxon>Chlorophyceae</taxon>
        <taxon>CS clade</taxon>
        <taxon>Chlamydomonadales</taxon>
        <taxon>Chlamydomonadales incertae sedis</taxon>
        <taxon>Edaphochlamys</taxon>
    </lineage>
</organism>
<dbReference type="PANTHER" id="PTHR40943:SF1">
    <property type="entry name" value="CYTOPLASMIC PROTEIN"/>
    <property type="match status" value="1"/>
</dbReference>
<evidence type="ECO:0000259" key="1">
    <source>
        <dbReference type="Pfam" id="PF05899"/>
    </source>
</evidence>
<dbReference type="PANTHER" id="PTHR40943">
    <property type="entry name" value="CYTOPLASMIC PROTEIN-RELATED"/>
    <property type="match status" value="1"/>
</dbReference>
<dbReference type="Pfam" id="PF05899">
    <property type="entry name" value="Cupin_3"/>
    <property type="match status" value="1"/>
</dbReference>
<feature type="domain" description="(S)-ureidoglycine aminohydrolase cupin" evidence="1">
    <location>
        <begin position="1"/>
        <end position="65"/>
    </location>
</feature>
<keyword evidence="3" id="KW-1185">Reference proteome</keyword>
<sequence length="72" mass="8053">MWEMTPGTKYFECGVIDEICILIEGEVVITDSDGQSETYVGGQAFILPAGFKGTWKTVKPVKKYFAMHFNKA</sequence>
<dbReference type="Proteomes" id="UP000612055">
    <property type="component" value="Unassembled WGS sequence"/>
</dbReference>
<name>A0A835Y5Q3_9CHLO</name>
<dbReference type="InterPro" id="IPR008579">
    <property type="entry name" value="UGlyAH_Cupin_dom"/>
</dbReference>
<dbReference type="InterPro" id="IPR011051">
    <property type="entry name" value="RmlC_Cupin_sf"/>
</dbReference>
<dbReference type="SUPFAM" id="SSF51182">
    <property type="entry name" value="RmlC-like cupins"/>
    <property type="match status" value="1"/>
</dbReference>
<protein>
    <recommendedName>
        <fullName evidence="1">(S)-ureidoglycine aminohydrolase cupin domain-containing protein</fullName>
    </recommendedName>
</protein>
<evidence type="ECO:0000313" key="3">
    <source>
        <dbReference type="Proteomes" id="UP000612055"/>
    </source>
</evidence>
<dbReference type="InterPro" id="IPR014710">
    <property type="entry name" value="RmlC-like_jellyroll"/>
</dbReference>
<dbReference type="OrthoDB" id="523765at2759"/>
<reference evidence="2" key="1">
    <citation type="journal article" date="2020" name="bioRxiv">
        <title>Comparative genomics of Chlamydomonas.</title>
        <authorList>
            <person name="Craig R.J."/>
            <person name="Hasan A.R."/>
            <person name="Ness R.W."/>
            <person name="Keightley P.D."/>
        </authorList>
    </citation>
    <scope>NUCLEOTIDE SEQUENCE</scope>
    <source>
        <strain evidence="2">CCAP 11/70</strain>
    </source>
</reference>
<dbReference type="CDD" id="cd02227">
    <property type="entry name" value="cupin_TM1112-like"/>
    <property type="match status" value="1"/>
</dbReference>
<gene>
    <name evidence="2" type="ORF">HYH03_007162</name>
</gene>